<keyword evidence="4 6" id="KW-1133">Transmembrane helix</keyword>
<evidence type="ECO:0000256" key="6">
    <source>
        <dbReference type="SAM" id="Phobius"/>
    </source>
</evidence>
<evidence type="ECO:0008006" key="8">
    <source>
        <dbReference type="Google" id="ProtNLM"/>
    </source>
</evidence>
<name>D0W0S8_NEICI</name>
<dbReference type="EMBL" id="ACDY02000001">
    <property type="protein sequence ID" value="EEZ72811.1"/>
    <property type="molecule type" value="Genomic_DNA"/>
</dbReference>
<reference evidence="7" key="1">
    <citation type="submission" date="2009-10" db="EMBL/GenBank/DDBJ databases">
        <authorList>
            <person name="Weinstock G."/>
            <person name="Sodergren E."/>
            <person name="Clifton S."/>
            <person name="Fulton L."/>
            <person name="Fulton B."/>
            <person name="Courtney L."/>
            <person name="Fronick C."/>
            <person name="Harrison M."/>
            <person name="Strong C."/>
            <person name="Farmer C."/>
            <person name="Delahaunty K."/>
            <person name="Markovic C."/>
            <person name="Hall O."/>
            <person name="Minx P."/>
            <person name="Tomlinson C."/>
            <person name="Mitreva M."/>
            <person name="Nelson J."/>
            <person name="Hou S."/>
            <person name="Wollam A."/>
            <person name="Pepin K.H."/>
            <person name="Johnson M."/>
            <person name="Bhonagiri V."/>
            <person name="Nash W.E."/>
            <person name="Warren W."/>
            <person name="Chinwalla A."/>
            <person name="Mardis E.R."/>
            <person name="Wilson R.K."/>
        </authorList>
    </citation>
    <scope>NUCLEOTIDE SEQUENCE [LARGE SCALE GENOMIC DNA]</scope>
    <source>
        <strain evidence="7">ATCC 14685</strain>
    </source>
</reference>
<dbReference type="Proteomes" id="UP000003294">
    <property type="component" value="Unassembled WGS sequence"/>
</dbReference>
<evidence type="ECO:0000256" key="3">
    <source>
        <dbReference type="ARBA" id="ARBA00022692"/>
    </source>
</evidence>
<evidence type="ECO:0000256" key="5">
    <source>
        <dbReference type="ARBA" id="ARBA00023136"/>
    </source>
</evidence>
<comment type="caution">
    <text evidence="7">The sequence shown here is derived from an EMBL/GenBank/DDBJ whole genome shotgun (WGS) entry which is preliminary data.</text>
</comment>
<feature type="transmembrane region" description="Helical" evidence="6">
    <location>
        <begin position="127"/>
        <end position="146"/>
    </location>
</feature>
<dbReference type="PANTHER" id="PTHR33529">
    <property type="entry name" value="SLR0882 PROTEIN-RELATED"/>
    <property type="match status" value="1"/>
</dbReference>
<feature type="transmembrane region" description="Helical" evidence="6">
    <location>
        <begin position="99"/>
        <end position="115"/>
    </location>
</feature>
<keyword evidence="5 6" id="KW-0472">Membrane</keyword>
<dbReference type="eggNOG" id="COG0795">
    <property type="taxonomic scope" value="Bacteria"/>
</dbReference>
<keyword evidence="3 6" id="KW-0812">Transmembrane</keyword>
<dbReference type="GO" id="GO:0015920">
    <property type="term" value="P:lipopolysaccharide transport"/>
    <property type="evidence" value="ECO:0007669"/>
    <property type="project" value="TreeGrafter"/>
</dbReference>
<dbReference type="STRING" id="546262.NEICINOT_03245"/>
<dbReference type="GO" id="GO:0043190">
    <property type="term" value="C:ATP-binding cassette (ABC) transporter complex"/>
    <property type="evidence" value="ECO:0007669"/>
    <property type="project" value="TreeGrafter"/>
</dbReference>
<evidence type="ECO:0000256" key="1">
    <source>
        <dbReference type="ARBA" id="ARBA00004651"/>
    </source>
</evidence>
<organism evidence="7">
    <name type="scientific">Neisseria cinerea ATCC 14685</name>
    <dbReference type="NCBI Taxonomy" id="546262"/>
    <lineage>
        <taxon>Bacteria</taxon>
        <taxon>Pseudomonadati</taxon>
        <taxon>Pseudomonadota</taxon>
        <taxon>Betaproteobacteria</taxon>
        <taxon>Neisseriales</taxon>
        <taxon>Neisseriaceae</taxon>
        <taxon>Neisseria</taxon>
    </lineage>
</organism>
<dbReference type="Pfam" id="PF03739">
    <property type="entry name" value="LptF_LptG"/>
    <property type="match status" value="1"/>
</dbReference>
<evidence type="ECO:0000256" key="4">
    <source>
        <dbReference type="ARBA" id="ARBA00022989"/>
    </source>
</evidence>
<dbReference type="PANTHER" id="PTHR33529:SF2">
    <property type="entry name" value="LIPOPOLYSACCHARIDE EXPORT SYSTEM PERMEASE PROTEIN LPTG"/>
    <property type="match status" value="1"/>
</dbReference>
<proteinExistence type="predicted"/>
<keyword evidence="2" id="KW-1003">Cell membrane</keyword>
<gene>
    <name evidence="7" type="ORF">NEICINOT_03245</name>
</gene>
<evidence type="ECO:0000313" key="7">
    <source>
        <dbReference type="EMBL" id="EEZ72811.1"/>
    </source>
</evidence>
<protein>
    <recommendedName>
        <fullName evidence="8">Permease, YjgP/YjgQ family</fullName>
    </recommendedName>
</protein>
<sequence length="182" mass="20497">MRNDKNELMQATEAESAVLNNDGSWQLKNIRRSTLGEDKVEVSTAAEETWPIAVKRNLMDVLLVKPDQMSVGELTTYISHLENNNQNTQIYAIAWWRKLVYPIAAWVMALVAFAFTPQTTRHGNMGLKLFGGICLGLLFHFAGRLFGFTSQLYGVPPFLAGALPTIAFALLAVWLIRRQEKR</sequence>
<comment type="subcellular location">
    <subcellularLocation>
        <location evidence="1">Cell membrane</location>
        <topology evidence="1">Multi-pass membrane protein</topology>
    </subcellularLocation>
</comment>
<evidence type="ECO:0000256" key="2">
    <source>
        <dbReference type="ARBA" id="ARBA00022475"/>
    </source>
</evidence>
<dbReference type="InterPro" id="IPR005495">
    <property type="entry name" value="LptG/LptF_permease"/>
</dbReference>
<accession>D0W0S8</accession>
<dbReference type="AlphaFoldDB" id="D0W0S8"/>
<feature type="transmembrane region" description="Helical" evidence="6">
    <location>
        <begin position="158"/>
        <end position="176"/>
    </location>
</feature>